<gene>
    <name evidence="1" type="ORF">HCZ30_04485</name>
</gene>
<accession>A0ABX0VUI5</accession>
<evidence type="ECO:0000313" key="1">
    <source>
        <dbReference type="EMBL" id="NIY71690.1"/>
    </source>
</evidence>
<protein>
    <recommendedName>
        <fullName evidence="3">Glycosyl transferase family 2</fullName>
    </recommendedName>
</protein>
<dbReference type="RefSeq" id="WP_167636741.1">
    <property type="nucleotide sequence ID" value="NZ_JAATOP010000002.1"/>
</dbReference>
<keyword evidence="2" id="KW-1185">Reference proteome</keyword>
<dbReference type="Pfam" id="PF13704">
    <property type="entry name" value="Glyco_tranf_2_4"/>
    <property type="match status" value="1"/>
</dbReference>
<evidence type="ECO:0008006" key="3">
    <source>
        <dbReference type="Google" id="ProtNLM"/>
    </source>
</evidence>
<organism evidence="1 2">
    <name type="scientific">Marivivens donghaensis</name>
    <dbReference type="NCBI Taxonomy" id="1699413"/>
    <lineage>
        <taxon>Bacteria</taxon>
        <taxon>Pseudomonadati</taxon>
        <taxon>Pseudomonadota</taxon>
        <taxon>Alphaproteobacteria</taxon>
        <taxon>Rhodobacterales</taxon>
        <taxon>Paracoccaceae</taxon>
        <taxon>Marivivens group</taxon>
        <taxon>Marivivens</taxon>
    </lineage>
</organism>
<name>A0ABX0VUI5_9RHOB</name>
<dbReference type="EMBL" id="JAATOP010000002">
    <property type="protein sequence ID" value="NIY71690.1"/>
    <property type="molecule type" value="Genomic_DNA"/>
</dbReference>
<dbReference type="Proteomes" id="UP000709466">
    <property type="component" value="Unassembled WGS sequence"/>
</dbReference>
<evidence type="ECO:0000313" key="2">
    <source>
        <dbReference type="Proteomes" id="UP000709466"/>
    </source>
</evidence>
<proteinExistence type="predicted"/>
<sequence length="310" mass="34757">MNWGIATTIKAPVAEVEAWVAHHLALKPAQIWLHFDDPDDPAADVVEGIKGLTVIRCDADHWEARGGRPIKIEGRQTRNAQSIYDRDEVDWLAHMDGDEFIYPSEPVAAVLARADEASPVVRMRPWEAIHSPKNGGVFDAHLFRAPILWKEQRELFYAVFEDYAPIMKRGSLSHSVGKSFYRKGIEGLEVRIHTALIDGERVKGYPFADELPLLHFHAHDPDDWKSRLPARAKTGAYLGVPELLEILSEASAEELDHFYQTAAAMDVDKVSICMDRGLLKDIDLDLPAKVSAMRLYATIASARLRSTETS</sequence>
<reference evidence="1 2" key="1">
    <citation type="submission" date="2020-03" db="EMBL/GenBank/DDBJ databases">
        <title>Bacterial isolates of synthetic phycosphere.</title>
        <authorList>
            <person name="Fu H."/>
            <person name="Moran M.A."/>
        </authorList>
    </citation>
    <scope>NUCLEOTIDE SEQUENCE [LARGE SCALE GENOMIC DNA]</scope>
    <source>
        <strain evidence="1 2">HF1</strain>
    </source>
</reference>
<comment type="caution">
    <text evidence="1">The sequence shown here is derived from an EMBL/GenBank/DDBJ whole genome shotgun (WGS) entry which is preliminary data.</text>
</comment>